<reference evidence="2" key="1">
    <citation type="submission" date="2018-05" db="EMBL/GenBank/DDBJ databases">
        <authorList>
            <person name="Lanie J.A."/>
            <person name="Ng W.-L."/>
            <person name="Kazmierczak K.M."/>
            <person name="Andrzejewski T.M."/>
            <person name="Davidsen T.M."/>
            <person name="Wayne K.J."/>
            <person name="Tettelin H."/>
            <person name="Glass J.I."/>
            <person name="Rusch D."/>
            <person name="Podicherti R."/>
            <person name="Tsui H.-C.T."/>
            <person name="Winkler M.E."/>
        </authorList>
    </citation>
    <scope>NUCLEOTIDE SEQUENCE</scope>
</reference>
<evidence type="ECO:0000313" key="2">
    <source>
        <dbReference type="EMBL" id="SVC24509.1"/>
    </source>
</evidence>
<evidence type="ECO:0000259" key="1">
    <source>
        <dbReference type="Pfam" id="PF01210"/>
    </source>
</evidence>
<organism evidence="2">
    <name type="scientific">marine metagenome</name>
    <dbReference type="NCBI Taxonomy" id="408172"/>
    <lineage>
        <taxon>unclassified sequences</taxon>
        <taxon>metagenomes</taxon>
        <taxon>ecological metagenomes</taxon>
    </lineage>
</organism>
<dbReference type="InterPro" id="IPR006168">
    <property type="entry name" value="G3P_DH_NAD-dep"/>
</dbReference>
<dbReference type="GO" id="GO:0051287">
    <property type="term" value="F:NAD binding"/>
    <property type="evidence" value="ECO:0007669"/>
    <property type="project" value="InterPro"/>
</dbReference>
<dbReference type="InterPro" id="IPR036291">
    <property type="entry name" value="NAD(P)-bd_dom_sf"/>
</dbReference>
<dbReference type="PRINTS" id="PR00077">
    <property type="entry name" value="GPDHDRGNASE"/>
</dbReference>
<dbReference type="Gene3D" id="3.40.50.720">
    <property type="entry name" value="NAD(P)-binding Rossmann-like Domain"/>
    <property type="match status" value="1"/>
</dbReference>
<protein>
    <recommendedName>
        <fullName evidence="1">Glycerol-3-phosphate dehydrogenase NAD-dependent N-terminal domain-containing protein</fullName>
    </recommendedName>
</protein>
<dbReference type="EMBL" id="UINC01081026">
    <property type="protein sequence ID" value="SVC24509.1"/>
    <property type="molecule type" value="Genomic_DNA"/>
</dbReference>
<dbReference type="Pfam" id="PF01210">
    <property type="entry name" value="NAD_Gly3P_dh_N"/>
    <property type="match status" value="1"/>
</dbReference>
<dbReference type="AlphaFoldDB" id="A0A382KJV9"/>
<proteinExistence type="predicted"/>
<name>A0A382KJV9_9ZZZZ</name>
<dbReference type="GO" id="GO:0016616">
    <property type="term" value="F:oxidoreductase activity, acting on the CH-OH group of donors, NAD or NADP as acceptor"/>
    <property type="evidence" value="ECO:0007669"/>
    <property type="project" value="InterPro"/>
</dbReference>
<dbReference type="InterPro" id="IPR011128">
    <property type="entry name" value="G3P_DH_NAD-dep_N"/>
</dbReference>
<dbReference type="GO" id="GO:0046168">
    <property type="term" value="P:glycerol-3-phosphate catabolic process"/>
    <property type="evidence" value="ECO:0007669"/>
    <property type="project" value="InterPro"/>
</dbReference>
<sequence length="78" mass="8107">MSASPYSAAVIGAGSWGTALALLTARCEQQTLLWSGEPGHAQAMAKSRSNEAYLPGIPLDERVTPSDDFAQAAKASDL</sequence>
<feature type="domain" description="Glycerol-3-phosphate dehydrogenase NAD-dependent N-terminal" evidence="1">
    <location>
        <begin position="9"/>
        <end position="77"/>
    </location>
</feature>
<accession>A0A382KJV9</accession>
<feature type="non-terminal residue" evidence="2">
    <location>
        <position position="78"/>
    </location>
</feature>
<dbReference type="SUPFAM" id="SSF51735">
    <property type="entry name" value="NAD(P)-binding Rossmann-fold domains"/>
    <property type="match status" value="1"/>
</dbReference>
<gene>
    <name evidence="2" type="ORF">METZ01_LOCUS277363</name>
</gene>